<keyword evidence="3" id="KW-1185">Reference proteome</keyword>
<keyword evidence="1" id="KW-0812">Transmembrane</keyword>
<evidence type="ECO:0000313" key="2">
    <source>
        <dbReference type="EMBL" id="MCH6471017.1"/>
    </source>
</evidence>
<name>A0ABS9U3D7_9MICC</name>
<protein>
    <submittedName>
        <fullName evidence="2">Uncharacterized protein</fullName>
    </submittedName>
</protein>
<sequence>MPLLDGRGHPFEDPELELVLLRARAAGARTEARRRLAAFAPTAVLVATFAISCLALVVGVP</sequence>
<evidence type="ECO:0000256" key="1">
    <source>
        <dbReference type="SAM" id="Phobius"/>
    </source>
</evidence>
<keyword evidence="1" id="KW-1133">Transmembrane helix</keyword>
<organism evidence="2 3">
    <name type="scientific">Sinomonas terrae</name>
    <dbReference type="NCBI Taxonomy" id="2908838"/>
    <lineage>
        <taxon>Bacteria</taxon>
        <taxon>Bacillati</taxon>
        <taxon>Actinomycetota</taxon>
        <taxon>Actinomycetes</taxon>
        <taxon>Micrococcales</taxon>
        <taxon>Micrococcaceae</taxon>
        <taxon>Sinomonas</taxon>
    </lineage>
</organism>
<dbReference type="EMBL" id="JAKZBV010000001">
    <property type="protein sequence ID" value="MCH6471017.1"/>
    <property type="molecule type" value="Genomic_DNA"/>
</dbReference>
<keyword evidence="1" id="KW-0472">Membrane</keyword>
<dbReference type="RefSeq" id="WP_241054595.1">
    <property type="nucleotide sequence ID" value="NZ_JAKZBV010000001.1"/>
</dbReference>
<feature type="transmembrane region" description="Helical" evidence="1">
    <location>
        <begin position="36"/>
        <end position="60"/>
    </location>
</feature>
<dbReference type="Proteomes" id="UP001202922">
    <property type="component" value="Unassembled WGS sequence"/>
</dbReference>
<gene>
    <name evidence="2" type="ORF">L0M17_13700</name>
</gene>
<evidence type="ECO:0000313" key="3">
    <source>
        <dbReference type="Proteomes" id="UP001202922"/>
    </source>
</evidence>
<accession>A0ABS9U3D7</accession>
<comment type="caution">
    <text evidence="2">The sequence shown here is derived from an EMBL/GenBank/DDBJ whole genome shotgun (WGS) entry which is preliminary data.</text>
</comment>
<reference evidence="2 3" key="1">
    <citation type="submission" date="2022-03" db="EMBL/GenBank/DDBJ databases">
        <title>Sinomonas sp. isolated from a soil.</title>
        <authorList>
            <person name="Han J."/>
            <person name="Kim D.-U."/>
        </authorList>
    </citation>
    <scope>NUCLEOTIDE SEQUENCE [LARGE SCALE GENOMIC DNA]</scope>
    <source>
        <strain evidence="2 3">5-5</strain>
    </source>
</reference>
<proteinExistence type="predicted"/>